<name>A0A2I0B646_9ASPA</name>
<feature type="region of interest" description="Disordered" evidence="1">
    <location>
        <begin position="1"/>
        <end position="28"/>
    </location>
</feature>
<keyword evidence="3" id="KW-1185">Reference proteome</keyword>
<evidence type="ECO:0000313" key="3">
    <source>
        <dbReference type="Proteomes" id="UP000236161"/>
    </source>
</evidence>
<dbReference type="EMBL" id="KZ451909">
    <property type="protein sequence ID" value="PKA63266.1"/>
    <property type="molecule type" value="Genomic_DNA"/>
</dbReference>
<proteinExistence type="predicted"/>
<sequence>MGGRIPCSGPSTGQERAETMPRFPLGGRKQTPFGNFLRQTIAAISQFLAASNGASVKGEGLKVSLMRSLTNNFLVDSTYYFDLLCRYFKFYISSEYGEMFGTLAIKDLPSLSPVTCLRTWVHRLDTSR</sequence>
<evidence type="ECO:0000313" key="2">
    <source>
        <dbReference type="EMBL" id="PKA63266.1"/>
    </source>
</evidence>
<reference evidence="2 3" key="1">
    <citation type="journal article" date="2017" name="Nature">
        <title>The Apostasia genome and the evolution of orchids.</title>
        <authorList>
            <person name="Zhang G.Q."/>
            <person name="Liu K.W."/>
            <person name="Li Z."/>
            <person name="Lohaus R."/>
            <person name="Hsiao Y.Y."/>
            <person name="Niu S.C."/>
            <person name="Wang J.Y."/>
            <person name="Lin Y.C."/>
            <person name="Xu Q."/>
            <person name="Chen L.J."/>
            <person name="Yoshida K."/>
            <person name="Fujiwara S."/>
            <person name="Wang Z.W."/>
            <person name="Zhang Y.Q."/>
            <person name="Mitsuda N."/>
            <person name="Wang M."/>
            <person name="Liu G.H."/>
            <person name="Pecoraro L."/>
            <person name="Huang H.X."/>
            <person name="Xiao X.J."/>
            <person name="Lin M."/>
            <person name="Wu X.Y."/>
            <person name="Wu W.L."/>
            <person name="Chen Y.Y."/>
            <person name="Chang S.B."/>
            <person name="Sakamoto S."/>
            <person name="Ohme-Takagi M."/>
            <person name="Yagi M."/>
            <person name="Zeng S.J."/>
            <person name="Shen C.Y."/>
            <person name="Yeh C.M."/>
            <person name="Luo Y.B."/>
            <person name="Tsai W.C."/>
            <person name="Van de Peer Y."/>
            <person name="Liu Z.J."/>
        </authorList>
    </citation>
    <scope>NUCLEOTIDE SEQUENCE [LARGE SCALE GENOMIC DNA]</scope>
    <source>
        <strain evidence="3">cv. Shenzhen</strain>
        <tissue evidence="2">Stem</tissue>
    </source>
</reference>
<dbReference type="AlphaFoldDB" id="A0A2I0B646"/>
<protein>
    <submittedName>
        <fullName evidence="2">Uncharacterized protein</fullName>
    </submittedName>
</protein>
<accession>A0A2I0B646</accession>
<gene>
    <name evidence="2" type="ORF">AXF42_Ash017734</name>
</gene>
<evidence type="ECO:0000256" key="1">
    <source>
        <dbReference type="SAM" id="MobiDB-lite"/>
    </source>
</evidence>
<organism evidence="2 3">
    <name type="scientific">Apostasia shenzhenica</name>
    <dbReference type="NCBI Taxonomy" id="1088818"/>
    <lineage>
        <taxon>Eukaryota</taxon>
        <taxon>Viridiplantae</taxon>
        <taxon>Streptophyta</taxon>
        <taxon>Embryophyta</taxon>
        <taxon>Tracheophyta</taxon>
        <taxon>Spermatophyta</taxon>
        <taxon>Magnoliopsida</taxon>
        <taxon>Liliopsida</taxon>
        <taxon>Asparagales</taxon>
        <taxon>Orchidaceae</taxon>
        <taxon>Apostasioideae</taxon>
        <taxon>Apostasia</taxon>
    </lineage>
</organism>
<dbReference type="Proteomes" id="UP000236161">
    <property type="component" value="Unassembled WGS sequence"/>
</dbReference>